<gene>
    <name evidence="2" type="ORF">OCTVUL_1B029066</name>
</gene>
<name>A0AA36AHY8_OCTVU</name>
<reference evidence="2" key="1">
    <citation type="submission" date="2023-08" db="EMBL/GenBank/DDBJ databases">
        <authorList>
            <person name="Alioto T."/>
            <person name="Alioto T."/>
            <person name="Gomez Garrido J."/>
        </authorList>
    </citation>
    <scope>NUCLEOTIDE SEQUENCE</scope>
</reference>
<evidence type="ECO:0000259" key="1">
    <source>
        <dbReference type="Pfam" id="PF13358"/>
    </source>
</evidence>
<proteinExistence type="predicted"/>
<dbReference type="Gene3D" id="3.30.420.10">
    <property type="entry name" value="Ribonuclease H-like superfamily/Ribonuclease H"/>
    <property type="match status" value="1"/>
</dbReference>
<sequence length="88" mass="10001">MQRRILRNTCGIGFSGGCLMKWLPCSPDLNPIENLWSVLKRRVYKDGRQFSSKVALWDAIVDAAQSVTQEDIITSTNSMDDRDVEDHT</sequence>
<dbReference type="InterPro" id="IPR038717">
    <property type="entry name" value="Tc1-like_DDE_dom"/>
</dbReference>
<dbReference type="Proteomes" id="UP001162480">
    <property type="component" value="Chromosome 1"/>
</dbReference>
<dbReference type="Pfam" id="PF13358">
    <property type="entry name" value="DDE_3"/>
    <property type="match status" value="1"/>
</dbReference>
<evidence type="ECO:0000313" key="3">
    <source>
        <dbReference type="Proteomes" id="UP001162480"/>
    </source>
</evidence>
<dbReference type="GO" id="GO:0003676">
    <property type="term" value="F:nucleic acid binding"/>
    <property type="evidence" value="ECO:0007669"/>
    <property type="project" value="InterPro"/>
</dbReference>
<evidence type="ECO:0000313" key="2">
    <source>
        <dbReference type="EMBL" id="CAI9716493.1"/>
    </source>
</evidence>
<dbReference type="EMBL" id="OX597814">
    <property type="protein sequence ID" value="CAI9716493.1"/>
    <property type="molecule type" value="Genomic_DNA"/>
</dbReference>
<keyword evidence="3" id="KW-1185">Reference proteome</keyword>
<accession>A0AA36AHY8</accession>
<dbReference type="AlphaFoldDB" id="A0AA36AHY8"/>
<organism evidence="2 3">
    <name type="scientific">Octopus vulgaris</name>
    <name type="common">Common octopus</name>
    <dbReference type="NCBI Taxonomy" id="6645"/>
    <lineage>
        <taxon>Eukaryota</taxon>
        <taxon>Metazoa</taxon>
        <taxon>Spiralia</taxon>
        <taxon>Lophotrochozoa</taxon>
        <taxon>Mollusca</taxon>
        <taxon>Cephalopoda</taxon>
        <taxon>Coleoidea</taxon>
        <taxon>Octopodiformes</taxon>
        <taxon>Octopoda</taxon>
        <taxon>Incirrata</taxon>
        <taxon>Octopodidae</taxon>
        <taxon>Octopus</taxon>
    </lineage>
</organism>
<dbReference type="InterPro" id="IPR036397">
    <property type="entry name" value="RNaseH_sf"/>
</dbReference>
<protein>
    <recommendedName>
        <fullName evidence="1">Tc1-like transposase DDE domain-containing protein</fullName>
    </recommendedName>
</protein>
<feature type="domain" description="Tc1-like transposase DDE" evidence="1">
    <location>
        <begin position="22"/>
        <end position="54"/>
    </location>
</feature>
<dbReference type="PROSITE" id="PS51257">
    <property type="entry name" value="PROKAR_LIPOPROTEIN"/>
    <property type="match status" value="1"/>
</dbReference>